<organism evidence="9 10">
    <name type="scientific">Paenibacillus borealis</name>
    <dbReference type="NCBI Taxonomy" id="160799"/>
    <lineage>
        <taxon>Bacteria</taxon>
        <taxon>Bacillati</taxon>
        <taxon>Bacillota</taxon>
        <taxon>Bacilli</taxon>
        <taxon>Bacillales</taxon>
        <taxon>Paenibacillaceae</taxon>
        <taxon>Paenibacillus</taxon>
    </lineage>
</organism>
<protein>
    <recommendedName>
        <fullName evidence="2 6">Adenylyl-sulfate kinase</fullName>
        <ecNumber evidence="2 6">2.7.1.25</ecNumber>
    </recommendedName>
    <alternativeName>
        <fullName evidence="6">APS kinase</fullName>
    </alternativeName>
    <alternativeName>
        <fullName evidence="6">ATP adenosine-5'-phosphosulfate 3'-phosphotransferase</fullName>
    </alternativeName>
    <alternativeName>
        <fullName evidence="6">Adenosine-5'-phosphosulfate kinase</fullName>
    </alternativeName>
</protein>
<reference evidence="9" key="1">
    <citation type="submission" date="2014-08" db="EMBL/GenBank/DDBJ databases">
        <title>Comparative genomics of the Paenibacillus odorifer group.</title>
        <authorList>
            <person name="den Bakker H.C."/>
            <person name="Tsai Y.-C.Y.-C."/>
            <person name="Martin N."/>
            <person name="Korlach J."/>
            <person name="Wiedmann M."/>
        </authorList>
    </citation>
    <scope>NUCLEOTIDE SEQUENCE [LARGE SCALE GENOMIC DNA]</scope>
    <source>
        <strain evidence="9">DSM 13188</strain>
    </source>
</reference>
<dbReference type="Pfam" id="PF01583">
    <property type="entry name" value="APS_kinase"/>
    <property type="match status" value="1"/>
</dbReference>
<evidence type="ECO:0000256" key="4">
    <source>
        <dbReference type="ARBA" id="ARBA00022741"/>
    </source>
</evidence>
<dbReference type="GO" id="GO:0004781">
    <property type="term" value="F:sulfate adenylyltransferase (ATP) activity"/>
    <property type="evidence" value="ECO:0007669"/>
    <property type="project" value="TreeGrafter"/>
</dbReference>
<keyword evidence="3 6" id="KW-0808">Transferase</keyword>
<gene>
    <name evidence="6" type="primary">cysC</name>
    <name evidence="9" type="ORF">PBOR_06155</name>
</gene>
<dbReference type="Gene3D" id="3.40.50.300">
    <property type="entry name" value="P-loop containing nucleotide triphosphate hydrolases"/>
    <property type="match status" value="1"/>
</dbReference>
<dbReference type="AlphaFoldDB" id="A0A089LBN8"/>
<dbReference type="InterPro" id="IPR050512">
    <property type="entry name" value="Sulf_AdTrans/APS_kinase"/>
</dbReference>
<dbReference type="KEGG" id="pbd:PBOR_06155"/>
<evidence type="ECO:0000256" key="6">
    <source>
        <dbReference type="HAMAP-Rule" id="MF_00065"/>
    </source>
</evidence>
<dbReference type="NCBIfam" id="NF002059">
    <property type="entry name" value="PRK00889.1"/>
    <property type="match status" value="1"/>
</dbReference>
<keyword evidence="6 7" id="KW-0418">Kinase</keyword>
<dbReference type="GO" id="GO:0004020">
    <property type="term" value="F:adenylylsulfate kinase activity"/>
    <property type="evidence" value="ECO:0007669"/>
    <property type="project" value="UniProtKB-UniRule"/>
</dbReference>
<comment type="similarity">
    <text evidence="6 7">Belongs to the APS kinase family.</text>
</comment>
<dbReference type="NCBIfam" id="TIGR00455">
    <property type="entry name" value="apsK"/>
    <property type="match status" value="1"/>
</dbReference>
<feature type="binding site" evidence="6">
    <location>
        <begin position="19"/>
        <end position="26"/>
    </location>
    <ligand>
        <name>ATP</name>
        <dbReference type="ChEBI" id="CHEBI:30616"/>
    </ligand>
</feature>
<evidence type="ECO:0000256" key="7">
    <source>
        <dbReference type="RuleBase" id="RU004347"/>
    </source>
</evidence>
<dbReference type="GO" id="GO:0005737">
    <property type="term" value="C:cytoplasm"/>
    <property type="evidence" value="ECO:0007669"/>
    <property type="project" value="TreeGrafter"/>
</dbReference>
<name>A0A089LBN8_PAEBO</name>
<keyword evidence="4 6" id="KW-0547">Nucleotide-binding</keyword>
<feature type="domain" description="APS kinase" evidence="8">
    <location>
        <begin position="12"/>
        <end position="158"/>
    </location>
</feature>
<dbReference type="GO" id="GO:0010134">
    <property type="term" value="P:sulfate assimilation via adenylyl sulfate reduction"/>
    <property type="evidence" value="ECO:0007669"/>
    <property type="project" value="TreeGrafter"/>
</dbReference>
<evidence type="ECO:0000256" key="3">
    <source>
        <dbReference type="ARBA" id="ARBA00022679"/>
    </source>
</evidence>
<dbReference type="InterPro" id="IPR059117">
    <property type="entry name" value="APS_kinase_dom"/>
</dbReference>
<dbReference type="OrthoDB" id="9804504at2"/>
<dbReference type="SUPFAM" id="SSF52540">
    <property type="entry name" value="P-loop containing nucleoside triphosphate hydrolases"/>
    <property type="match status" value="1"/>
</dbReference>
<evidence type="ECO:0000256" key="2">
    <source>
        <dbReference type="ARBA" id="ARBA00012121"/>
    </source>
</evidence>
<dbReference type="GO" id="GO:0070814">
    <property type="term" value="P:hydrogen sulfide biosynthetic process"/>
    <property type="evidence" value="ECO:0007669"/>
    <property type="project" value="UniProtKB-UniRule"/>
</dbReference>
<keyword evidence="10" id="KW-1185">Reference proteome</keyword>
<dbReference type="UniPathway" id="UPA00140">
    <property type="reaction ID" value="UER00205"/>
</dbReference>
<keyword evidence="5 6" id="KW-0067">ATP-binding</keyword>
<dbReference type="PANTHER" id="PTHR42700">
    <property type="entry name" value="SULFATE ADENYLYLTRANSFERASE"/>
    <property type="match status" value="1"/>
</dbReference>
<dbReference type="GO" id="GO:0019379">
    <property type="term" value="P:sulfate assimilation, phosphoadenylyl sulfate reduction by phosphoadenylyl-sulfate reductase (thioredoxin)"/>
    <property type="evidence" value="ECO:0007669"/>
    <property type="project" value="TreeGrafter"/>
</dbReference>
<dbReference type="InterPro" id="IPR027417">
    <property type="entry name" value="P-loop_NTPase"/>
</dbReference>
<dbReference type="HAMAP" id="MF_00065">
    <property type="entry name" value="Adenylyl_sulf_kinase"/>
    <property type="match status" value="1"/>
</dbReference>
<dbReference type="InterPro" id="IPR002891">
    <property type="entry name" value="APS"/>
</dbReference>
<proteinExistence type="inferred from homology"/>
<dbReference type="EC" id="2.7.1.25" evidence="2 6"/>
<comment type="pathway">
    <text evidence="6 7">Sulfur metabolism; hydrogen sulfide biosynthesis; sulfite from sulfate: step 2/3.</text>
</comment>
<evidence type="ECO:0000256" key="1">
    <source>
        <dbReference type="ARBA" id="ARBA00001823"/>
    </source>
</evidence>
<sequence>MTAQVHFQAHPGVTIWLTGLSGAGKSTLAALLTDRLQEQGQPVEWLDGDELRRTLGRGLGFSREDRFENIRRAVYIAGMLNRHGVITVVSVISPYADMRSYARRELPRFVEVYVDCPLPVCEARDVKGLYAKARSGEIPAFTGISDPYEAPLNPELTLRTAERTPEECVEEMIDWIIENRLYQHNA</sequence>
<evidence type="ECO:0000313" key="10">
    <source>
        <dbReference type="Proteomes" id="UP000029518"/>
    </source>
</evidence>
<dbReference type="NCBIfam" id="NF003013">
    <property type="entry name" value="PRK03846.1"/>
    <property type="match status" value="1"/>
</dbReference>
<dbReference type="Proteomes" id="UP000029518">
    <property type="component" value="Chromosome"/>
</dbReference>
<keyword evidence="6" id="KW-0597">Phosphoprotein</keyword>
<evidence type="ECO:0000259" key="8">
    <source>
        <dbReference type="Pfam" id="PF01583"/>
    </source>
</evidence>
<comment type="function">
    <text evidence="6 7">Catalyzes the synthesis of activated sulfate.</text>
</comment>
<accession>A0A089LBN8</accession>
<dbReference type="CDD" id="cd02027">
    <property type="entry name" value="APSK"/>
    <property type="match status" value="1"/>
</dbReference>
<dbReference type="PANTHER" id="PTHR42700:SF1">
    <property type="entry name" value="SULFATE ADENYLYLTRANSFERASE"/>
    <property type="match status" value="1"/>
</dbReference>
<evidence type="ECO:0000256" key="5">
    <source>
        <dbReference type="ARBA" id="ARBA00022840"/>
    </source>
</evidence>
<dbReference type="GO" id="GO:0005524">
    <property type="term" value="F:ATP binding"/>
    <property type="evidence" value="ECO:0007669"/>
    <property type="project" value="UniProtKB-UniRule"/>
</dbReference>
<evidence type="ECO:0000313" key="9">
    <source>
        <dbReference type="EMBL" id="AIQ56568.1"/>
    </source>
</evidence>
<comment type="catalytic activity">
    <reaction evidence="1 6 7">
        <text>adenosine 5'-phosphosulfate + ATP = 3'-phosphoadenylyl sulfate + ADP + H(+)</text>
        <dbReference type="Rhea" id="RHEA:24152"/>
        <dbReference type="ChEBI" id="CHEBI:15378"/>
        <dbReference type="ChEBI" id="CHEBI:30616"/>
        <dbReference type="ChEBI" id="CHEBI:58243"/>
        <dbReference type="ChEBI" id="CHEBI:58339"/>
        <dbReference type="ChEBI" id="CHEBI:456216"/>
        <dbReference type="EC" id="2.7.1.25"/>
    </reaction>
</comment>
<dbReference type="EMBL" id="CP009285">
    <property type="protein sequence ID" value="AIQ56568.1"/>
    <property type="molecule type" value="Genomic_DNA"/>
</dbReference>
<feature type="active site" description="Phosphoserine intermediate" evidence="6">
    <location>
        <position position="93"/>
    </location>
</feature>
<dbReference type="HOGENOM" id="CLU_046932_2_1_9"/>